<dbReference type="EMBL" id="KL198037">
    <property type="protein sequence ID" value="KDQ14427.1"/>
    <property type="molecule type" value="Genomic_DNA"/>
</dbReference>
<dbReference type="Proteomes" id="UP000027195">
    <property type="component" value="Unassembled WGS sequence"/>
</dbReference>
<reference evidence="2" key="1">
    <citation type="journal article" date="2014" name="Proc. Natl. Acad. Sci. U.S.A.">
        <title>Extensive sampling of basidiomycete genomes demonstrates inadequacy of the white-rot/brown-rot paradigm for wood decay fungi.</title>
        <authorList>
            <person name="Riley R."/>
            <person name="Salamov A.A."/>
            <person name="Brown D.W."/>
            <person name="Nagy L.G."/>
            <person name="Floudas D."/>
            <person name="Held B.W."/>
            <person name="Levasseur A."/>
            <person name="Lombard V."/>
            <person name="Morin E."/>
            <person name="Otillar R."/>
            <person name="Lindquist E.A."/>
            <person name="Sun H."/>
            <person name="LaButti K.M."/>
            <person name="Schmutz J."/>
            <person name="Jabbour D."/>
            <person name="Luo H."/>
            <person name="Baker S.E."/>
            <person name="Pisabarro A.G."/>
            <person name="Walton J.D."/>
            <person name="Blanchette R.A."/>
            <person name="Henrissat B."/>
            <person name="Martin F."/>
            <person name="Cullen D."/>
            <person name="Hibbett D.S."/>
            <person name="Grigoriev I.V."/>
        </authorList>
    </citation>
    <scope>NUCLEOTIDE SEQUENCE [LARGE SCALE GENOMIC DNA]</scope>
    <source>
        <strain evidence="2">FD-172 SS1</strain>
    </source>
</reference>
<evidence type="ECO:0000313" key="1">
    <source>
        <dbReference type="EMBL" id="KDQ14427.1"/>
    </source>
</evidence>
<dbReference type="HOGENOM" id="CLU_1570369_0_0_1"/>
<gene>
    <name evidence="1" type="ORF">BOTBODRAFT_145579</name>
</gene>
<proteinExistence type="predicted"/>
<organism evidence="1 2">
    <name type="scientific">Botryobasidium botryosum (strain FD-172 SS1)</name>
    <dbReference type="NCBI Taxonomy" id="930990"/>
    <lineage>
        <taxon>Eukaryota</taxon>
        <taxon>Fungi</taxon>
        <taxon>Dikarya</taxon>
        <taxon>Basidiomycota</taxon>
        <taxon>Agaricomycotina</taxon>
        <taxon>Agaricomycetes</taxon>
        <taxon>Cantharellales</taxon>
        <taxon>Botryobasidiaceae</taxon>
        <taxon>Botryobasidium</taxon>
    </lineage>
</organism>
<name>A0A067MRF0_BOTB1</name>
<dbReference type="AlphaFoldDB" id="A0A067MRF0"/>
<evidence type="ECO:0000313" key="2">
    <source>
        <dbReference type="Proteomes" id="UP000027195"/>
    </source>
</evidence>
<accession>A0A067MRF0</accession>
<dbReference type="InParanoid" id="A0A067MRF0"/>
<sequence length="170" mass="19118">MLPLPPLSLSLRLATPCGRLDTLPRIFKRLTPRAMMSYPEIIRVRRYRRALLQDIPTAVTHQSYGSQGASGSGLSPALRSLAATVKGQGQRTIALGPDESLWSSLTTYVVPDSAGSDDDEEEVGWSWRGFLVHQAQTGDRIWREELAKYLEREREEKRASVQEWLNSSIH</sequence>
<keyword evidence="2" id="KW-1185">Reference proteome</keyword>
<protein>
    <submittedName>
        <fullName evidence="1">Uncharacterized protein</fullName>
    </submittedName>
</protein>